<dbReference type="KEGG" id="ncu:F0U83_06665"/>
<proteinExistence type="predicted"/>
<dbReference type="Proteomes" id="UP000324760">
    <property type="component" value="Chromosome"/>
</dbReference>
<dbReference type="EMBL" id="CP043869">
    <property type="protein sequence ID" value="QEQ96409.1"/>
    <property type="molecule type" value="Genomic_DNA"/>
</dbReference>
<keyword evidence="1" id="KW-0503">Monooxygenase</keyword>
<dbReference type="SUPFAM" id="SSF54909">
    <property type="entry name" value="Dimeric alpha+beta barrel"/>
    <property type="match status" value="1"/>
</dbReference>
<evidence type="ECO:0000313" key="2">
    <source>
        <dbReference type="Proteomes" id="UP000324760"/>
    </source>
</evidence>
<dbReference type="PANTHER" id="PTHR37811:SF2">
    <property type="entry name" value="ABM DOMAIN-CONTAINING PROTEIN"/>
    <property type="match status" value="1"/>
</dbReference>
<accession>A0A5P1R9T4</accession>
<evidence type="ECO:0000313" key="1">
    <source>
        <dbReference type="EMBL" id="QEQ96409.1"/>
    </source>
</evidence>
<dbReference type="AlphaFoldDB" id="A0A5P1R9T4"/>
<dbReference type="OrthoDB" id="9797060at2"/>
<keyword evidence="1" id="KW-0560">Oxidoreductase</keyword>
<protein>
    <submittedName>
        <fullName evidence="1">Antibiotic biosynthesis monooxygenase</fullName>
    </submittedName>
</protein>
<dbReference type="InterPro" id="IPR011008">
    <property type="entry name" value="Dimeric_a/b-barrel"/>
</dbReference>
<dbReference type="PANTHER" id="PTHR37811">
    <property type="entry name" value="BLL5343 PROTEIN"/>
    <property type="match status" value="1"/>
</dbReference>
<sequence>MKYAVIFTATVKQFDDLYASTAANMRQRAMSQYGCTKFVACTEGNKEIAVSYWDSLEHIKAWKADAEHQVAQKMGQDAWYEHYCVEVVEVLRAYSSY</sequence>
<dbReference type="Gene3D" id="3.30.70.100">
    <property type="match status" value="1"/>
</dbReference>
<dbReference type="GO" id="GO:0004497">
    <property type="term" value="F:monooxygenase activity"/>
    <property type="evidence" value="ECO:0007669"/>
    <property type="project" value="UniProtKB-KW"/>
</dbReference>
<reference evidence="1 2" key="1">
    <citation type="journal article" date="2019" name="Biochem. Eng. J.">
        <title>Metabolic engineering of the marine bacteria Neptunomonas concharum for the production of acetoin and meso-2,3-butanediol from acetate.</title>
        <authorList>
            <person name="Li W."/>
            <person name="Pu N."/>
            <person name="Liu C.-X."/>
            <person name="Yuan Q.-P."/>
            <person name="Li Z.-J."/>
        </authorList>
    </citation>
    <scope>NUCLEOTIDE SEQUENCE [LARGE SCALE GENOMIC DNA]</scope>
    <source>
        <strain evidence="1 2">JCM17730</strain>
    </source>
</reference>
<gene>
    <name evidence="1" type="ORF">F0U83_06665</name>
</gene>
<dbReference type="InterPro" id="IPR052936">
    <property type="entry name" value="Jasmonate_Hydroxylase-like"/>
</dbReference>
<organism evidence="1 2">
    <name type="scientific">Neptunomonas concharum</name>
    <dbReference type="NCBI Taxonomy" id="1031538"/>
    <lineage>
        <taxon>Bacteria</taxon>
        <taxon>Pseudomonadati</taxon>
        <taxon>Pseudomonadota</taxon>
        <taxon>Gammaproteobacteria</taxon>
        <taxon>Oceanospirillales</taxon>
        <taxon>Oceanospirillaceae</taxon>
        <taxon>Neptunomonas</taxon>
    </lineage>
</organism>
<dbReference type="RefSeq" id="WP_138988468.1">
    <property type="nucleotide sequence ID" value="NZ_CP043869.1"/>
</dbReference>
<keyword evidence="2" id="KW-1185">Reference proteome</keyword>
<name>A0A5P1R9T4_9GAMM</name>